<proteinExistence type="predicted"/>
<dbReference type="CTD" id="36374095"/>
<keyword evidence="3" id="KW-1185">Reference proteome</keyword>
<dbReference type="WBParaSite" id="SRAE_1000000750.1">
    <property type="protein sequence ID" value="SRAE_1000000750.1"/>
    <property type="gene ID" value="WBGene00256600"/>
</dbReference>
<dbReference type="WormBase" id="SRAE_1000000750">
    <property type="protein sequence ID" value="SRP04530"/>
    <property type="gene ID" value="WBGene00256600"/>
</dbReference>
<reference evidence="2" key="2">
    <citation type="submission" date="2014-09" db="EMBL/GenBank/DDBJ databases">
        <authorList>
            <person name="Aslett A.Martin."/>
        </authorList>
    </citation>
    <scope>NUCLEOTIDE SEQUENCE</scope>
    <source>
        <strain evidence="2">ED321 Heterogonic</strain>
    </source>
</reference>
<feature type="transmembrane region" description="Helical" evidence="1">
    <location>
        <begin position="111"/>
        <end position="140"/>
    </location>
</feature>
<dbReference type="AlphaFoldDB" id="A0A090KW80"/>
<feature type="transmembrane region" description="Helical" evidence="1">
    <location>
        <begin position="69"/>
        <end position="91"/>
    </location>
</feature>
<dbReference type="EMBL" id="LN609528">
    <property type="protein sequence ID" value="CEF61730.1"/>
    <property type="molecule type" value="Genomic_DNA"/>
</dbReference>
<evidence type="ECO:0000313" key="2">
    <source>
        <dbReference type="EMBL" id="CEF61730.1"/>
    </source>
</evidence>
<keyword evidence="1" id="KW-0812">Transmembrane</keyword>
<organism evidence="2">
    <name type="scientific">Strongyloides ratti</name>
    <name type="common">Parasitic roundworm</name>
    <dbReference type="NCBI Taxonomy" id="34506"/>
    <lineage>
        <taxon>Eukaryota</taxon>
        <taxon>Metazoa</taxon>
        <taxon>Ecdysozoa</taxon>
        <taxon>Nematoda</taxon>
        <taxon>Chromadorea</taxon>
        <taxon>Rhabditida</taxon>
        <taxon>Tylenchina</taxon>
        <taxon>Panagrolaimomorpha</taxon>
        <taxon>Strongyloidoidea</taxon>
        <taxon>Strongyloididae</taxon>
        <taxon>Strongyloides</taxon>
    </lineage>
</organism>
<keyword evidence="1" id="KW-1133">Transmembrane helix</keyword>
<evidence type="ECO:0000313" key="4">
    <source>
        <dbReference type="WBParaSite" id="SRAE_1000000750.1"/>
    </source>
</evidence>
<dbReference type="RefSeq" id="XP_024500932.1">
    <property type="nucleotide sequence ID" value="XM_024646789.1"/>
</dbReference>
<name>A0A090KW80_STRRB</name>
<feature type="transmembrane region" description="Helical" evidence="1">
    <location>
        <begin position="30"/>
        <end position="49"/>
    </location>
</feature>
<evidence type="ECO:0000313" key="5">
    <source>
        <dbReference type="WormBase" id="SRAE_1000000750"/>
    </source>
</evidence>
<evidence type="ECO:0000313" key="3">
    <source>
        <dbReference type="Proteomes" id="UP000035682"/>
    </source>
</evidence>
<evidence type="ECO:0000256" key="1">
    <source>
        <dbReference type="SAM" id="Phobius"/>
    </source>
</evidence>
<dbReference type="Proteomes" id="UP000035682">
    <property type="component" value="Unplaced"/>
</dbReference>
<reference evidence="3" key="1">
    <citation type="submission" date="2014-09" db="EMBL/GenBank/DDBJ databases">
        <authorList>
            <person name="Martin A.A."/>
        </authorList>
    </citation>
    <scope>NUCLEOTIDE SEQUENCE</scope>
    <source>
        <strain evidence="3">ED321</strain>
    </source>
</reference>
<feature type="transmembrane region" description="Helical" evidence="1">
    <location>
        <begin position="152"/>
        <end position="171"/>
    </location>
</feature>
<reference evidence="4" key="3">
    <citation type="submission" date="2020-12" db="UniProtKB">
        <authorList>
            <consortium name="WormBaseParasite"/>
        </authorList>
    </citation>
    <scope>IDENTIFICATION</scope>
</reference>
<sequence length="172" mass="20303">MELNWYKFNKSMNNISECEELPNLLDILQLAYGMPLLLLHIFIFEYQIVRCNRMYNNYVDNITNLLVEIKNLFILLIVILTSFILNILTLIKVKLKNRKIKEGENKCNVELCITLYTIINFIGMSLIFVNTILAIIGEIFTLTDIRIFSVRFFPFVFDIATLLYTPIFIIFR</sequence>
<accession>A0A090KW80</accession>
<protein>
    <submittedName>
        <fullName evidence="4">Serpentine receptor class gamma</fullName>
    </submittedName>
</protein>
<dbReference type="GeneID" id="36374095"/>
<keyword evidence="1" id="KW-0472">Membrane</keyword>
<gene>
    <name evidence="2 4 5" type="ORF">SRAE_1000000750</name>
</gene>